<evidence type="ECO:0000256" key="1">
    <source>
        <dbReference type="SAM" id="Coils"/>
    </source>
</evidence>
<reference evidence="5 6" key="1">
    <citation type="submission" date="2015-01" db="EMBL/GenBank/DDBJ databases">
        <title>The Genome Sequence of Exophiala spinifera CBS89968.</title>
        <authorList>
            <consortium name="The Broad Institute Genomics Platform"/>
            <person name="Cuomo C."/>
            <person name="de Hoog S."/>
            <person name="Gorbushina A."/>
            <person name="Stielow B."/>
            <person name="Teixiera M."/>
            <person name="Abouelleil A."/>
            <person name="Chapman S.B."/>
            <person name="Priest M."/>
            <person name="Young S.K."/>
            <person name="Wortman J."/>
            <person name="Nusbaum C."/>
            <person name="Birren B."/>
        </authorList>
    </citation>
    <scope>NUCLEOTIDE SEQUENCE [LARGE SCALE GENOMIC DNA]</scope>
    <source>
        <strain evidence="5 6">CBS 89968</strain>
    </source>
</reference>
<dbReference type="Pfam" id="PF12828">
    <property type="entry name" value="PXB"/>
    <property type="match status" value="1"/>
</dbReference>
<evidence type="ECO:0000259" key="4">
    <source>
        <dbReference type="Pfam" id="PF12828"/>
    </source>
</evidence>
<sequence>MGEEVLSTAQSAALFDILTHYNTYAEIREFRNPGSLAQYGPPFNHDTAKPSTSPALQALVSKYLLNLPGLNNLPEKWWKVQCHTIIENLEKANLSESYDKGAIGSRKTVATATSALIEYPVRGTFGGIPKKTDRVAHYDTGRAEDLSRAFRDFLNDAVYGDVLDEMVQKTAQTDRLEDHPPLTKAVHEFVLVNLASFMHYTLILSPKGQYLLKLIDNANKLVPYLVIKQTLKIGNVATMINAMVKVGLAKMSVASVTNWIGLTSNSDEGMNLMQTIISTVLNWDIRDLESRAAKLERERAKLGKEQLHTLKAYTTKPQHEQDRIRRQSQTQSISIVTAILRDSKCSSTELTEHHHAQALEYLSIHLSVRDRKQLIQVLCRSNPDHLTTSVREVVDAYEPVIRRLHKAVDLSGTVNDFEYFLRDLIKLGRIHTDKTGHSVVPTVGDFVQLLRKHQRSTHVFMHQCCKNDKELTGWYLDWAKQAASQFRRDHPGDGHPASKAQGPGNLTPDLHRLFGSLDKSTQDRIVPILDSHSSYLEKMHAQSTARLQSVIHSRPSRSPAIAKLFAGTTATTNNNNYYYYNNTVVHASSTPPSRASSPPPDRPRSVPPPEPQPSETSREIRERPTTPKVSSSSSSSSPGPGSFLARWQALLDATPITPLTQSGPPKAASSPEVVRASATDVDGSRLVDFGPEEASGAKIRVEGGGGGVGGSSNKYSTSTSSSKSPSSIHEARERQRQYRVIVDAMGQEFRSLLAERSRYW</sequence>
<feature type="region of interest" description="Disordered" evidence="2">
    <location>
        <begin position="486"/>
        <end position="509"/>
    </location>
</feature>
<feature type="domain" description="PX" evidence="3">
    <location>
        <begin position="163"/>
        <end position="347"/>
    </location>
</feature>
<accession>A0A0D2B6W2</accession>
<dbReference type="VEuPathDB" id="FungiDB:PV08_07198"/>
<evidence type="ECO:0000259" key="3">
    <source>
        <dbReference type="Pfam" id="PF12825"/>
    </source>
</evidence>
<evidence type="ECO:0000256" key="2">
    <source>
        <dbReference type="SAM" id="MobiDB-lite"/>
    </source>
</evidence>
<evidence type="ECO:0000313" key="5">
    <source>
        <dbReference type="EMBL" id="KIW14415.1"/>
    </source>
</evidence>
<dbReference type="InterPro" id="IPR047168">
    <property type="entry name" value="LEC1-like"/>
</dbReference>
<feature type="region of interest" description="Disordered" evidence="2">
    <location>
        <begin position="588"/>
        <end position="643"/>
    </location>
</feature>
<feature type="compositionally biased region" description="Pro residues" evidence="2">
    <location>
        <begin position="597"/>
        <end position="612"/>
    </location>
</feature>
<dbReference type="STRING" id="91928.A0A0D2B6W2"/>
<name>A0A0D2B6W2_9EURO</name>
<dbReference type="EMBL" id="KN847496">
    <property type="protein sequence ID" value="KIW14415.1"/>
    <property type="molecule type" value="Genomic_DNA"/>
</dbReference>
<dbReference type="HOGENOM" id="CLU_024451_0_0_1"/>
<dbReference type="PANTHER" id="PTHR47185:SF2">
    <property type="entry name" value="FUNGAL PROTEIN"/>
    <property type="match status" value="1"/>
</dbReference>
<feature type="domain" description="PX-associated" evidence="4">
    <location>
        <begin position="4"/>
        <end position="122"/>
    </location>
</feature>
<keyword evidence="1" id="KW-0175">Coiled coil</keyword>
<dbReference type="InterPro" id="IPR024555">
    <property type="entry name" value="PX-associated"/>
</dbReference>
<feature type="compositionally biased region" description="Low complexity" evidence="2">
    <location>
        <begin position="711"/>
        <end position="727"/>
    </location>
</feature>
<evidence type="ECO:0000313" key="6">
    <source>
        <dbReference type="Proteomes" id="UP000053328"/>
    </source>
</evidence>
<dbReference type="RefSeq" id="XP_016234631.1">
    <property type="nucleotide sequence ID" value="XM_016381529.1"/>
</dbReference>
<dbReference type="InterPro" id="IPR024554">
    <property type="entry name" value="LEC1-like_C"/>
</dbReference>
<feature type="domain" description="PX" evidence="3">
    <location>
        <begin position="357"/>
        <end position="487"/>
    </location>
</feature>
<feature type="region of interest" description="Disordered" evidence="2">
    <location>
        <begin position="656"/>
        <end position="734"/>
    </location>
</feature>
<proteinExistence type="predicted"/>
<dbReference type="GeneID" id="27334281"/>
<feature type="compositionally biased region" description="Low complexity" evidence="2">
    <location>
        <begin position="630"/>
        <end position="642"/>
    </location>
</feature>
<protein>
    <submittedName>
        <fullName evidence="5">Uncharacterized protein</fullName>
    </submittedName>
</protein>
<feature type="coiled-coil region" evidence="1">
    <location>
        <begin position="278"/>
        <end position="305"/>
    </location>
</feature>
<feature type="compositionally biased region" description="Basic and acidic residues" evidence="2">
    <location>
        <begin position="616"/>
        <end position="625"/>
    </location>
</feature>
<keyword evidence="6" id="KW-1185">Reference proteome</keyword>
<dbReference type="PANTHER" id="PTHR47185">
    <property type="entry name" value="PX DOMAIN-CONTAINING PROTEIN YPR097W"/>
    <property type="match status" value="1"/>
</dbReference>
<organism evidence="5 6">
    <name type="scientific">Exophiala spinifera</name>
    <dbReference type="NCBI Taxonomy" id="91928"/>
    <lineage>
        <taxon>Eukaryota</taxon>
        <taxon>Fungi</taxon>
        <taxon>Dikarya</taxon>
        <taxon>Ascomycota</taxon>
        <taxon>Pezizomycotina</taxon>
        <taxon>Eurotiomycetes</taxon>
        <taxon>Chaetothyriomycetidae</taxon>
        <taxon>Chaetothyriales</taxon>
        <taxon>Herpotrichiellaceae</taxon>
        <taxon>Exophiala</taxon>
    </lineage>
</organism>
<dbReference type="OrthoDB" id="2117459at2759"/>
<gene>
    <name evidence="5" type="ORF">PV08_07198</name>
</gene>
<dbReference type="GO" id="GO:0035091">
    <property type="term" value="F:phosphatidylinositol binding"/>
    <property type="evidence" value="ECO:0007669"/>
    <property type="project" value="TreeGrafter"/>
</dbReference>
<dbReference type="Pfam" id="PF12825">
    <property type="entry name" value="DUF3818"/>
    <property type="match status" value="2"/>
</dbReference>
<dbReference type="AlphaFoldDB" id="A0A0D2B6W2"/>
<dbReference type="Proteomes" id="UP000053328">
    <property type="component" value="Unassembled WGS sequence"/>
</dbReference>